<gene>
    <name evidence="1" type="ORF">PACLA_8A076528</name>
</gene>
<dbReference type="OrthoDB" id="6007857at2759"/>
<dbReference type="Proteomes" id="UP001152795">
    <property type="component" value="Unassembled WGS sequence"/>
</dbReference>
<sequence>MAESHSDADATCTEGGNISIAIIGSKVDVKTLDNQYINATTLDAVYTRCPLVKPLIQKAVIKGIGGERDEQEVRDIKPESPHILLHCWTNERFLDVLQDHESGKLKKCLRKELSNVGVKVGELVVEIKNMEEVNKTKEAINTRYKIYANYTTLKTPNIVIVTRINNKLYLSF</sequence>
<name>A0A7D9LQL8_PARCT</name>
<evidence type="ECO:0000313" key="2">
    <source>
        <dbReference type="Proteomes" id="UP001152795"/>
    </source>
</evidence>
<reference evidence="1" key="1">
    <citation type="submission" date="2020-04" db="EMBL/GenBank/DDBJ databases">
        <authorList>
            <person name="Alioto T."/>
            <person name="Alioto T."/>
            <person name="Gomez Garrido J."/>
        </authorList>
    </citation>
    <scope>NUCLEOTIDE SEQUENCE</scope>
    <source>
        <strain evidence="1">A484AB</strain>
    </source>
</reference>
<accession>A0A7D9LQL8</accession>
<keyword evidence="2" id="KW-1185">Reference proteome</keyword>
<dbReference type="EMBL" id="CACRXK020023274">
    <property type="protein sequence ID" value="CAB4037604.1"/>
    <property type="molecule type" value="Genomic_DNA"/>
</dbReference>
<evidence type="ECO:0000313" key="1">
    <source>
        <dbReference type="EMBL" id="CAB4037604.1"/>
    </source>
</evidence>
<organism evidence="1 2">
    <name type="scientific">Paramuricea clavata</name>
    <name type="common">Red gorgonian</name>
    <name type="synonym">Violescent sea-whip</name>
    <dbReference type="NCBI Taxonomy" id="317549"/>
    <lineage>
        <taxon>Eukaryota</taxon>
        <taxon>Metazoa</taxon>
        <taxon>Cnidaria</taxon>
        <taxon>Anthozoa</taxon>
        <taxon>Octocorallia</taxon>
        <taxon>Malacalcyonacea</taxon>
        <taxon>Plexauridae</taxon>
        <taxon>Paramuricea</taxon>
    </lineage>
</organism>
<comment type="caution">
    <text evidence="1">The sequence shown here is derived from an EMBL/GenBank/DDBJ whole genome shotgun (WGS) entry which is preliminary data.</text>
</comment>
<protein>
    <submittedName>
        <fullName evidence="1">Uncharacterized protein</fullName>
    </submittedName>
</protein>
<dbReference type="AlphaFoldDB" id="A0A7D9LQL8"/>
<proteinExistence type="predicted"/>